<organism evidence="4 5">
    <name type="scientific">Varroa destructor</name>
    <name type="common">Honeybee mite</name>
    <dbReference type="NCBI Taxonomy" id="109461"/>
    <lineage>
        <taxon>Eukaryota</taxon>
        <taxon>Metazoa</taxon>
        <taxon>Ecdysozoa</taxon>
        <taxon>Arthropoda</taxon>
        <taxon>Chelicerata</taxon>
        <taxon>Arachnida</taxon>
        <taxon>Acari</taxon>
        <taxon>Parasitiformes</taxon>
        <taxon>Mesostigmata</taxon>
        <taxon>Gamasina</taxon>
        <taxon>Dermanyssoidea</taxon>
        <taxon>Varroidae</taxon>
        <taxon>Varroa</taxon>
    </lineage>
</organism>
<dbReference type="Pfam" id="PF12394">
    <property type="entry name" value="DUF3657"/>
    <property type="match status" value="1"/>
</dbReference>
<dbReference type="SUPFAM" id="SSF53474">
    <property type="entry name" value="alpha/beta-Hydrolases"/>
    <property type="match status" value="1"/>
</dbReference>
<evidence type="ECO:0000259" key="3">
    <source>
        <dbReference type="Pfam" id="PF05057"/>
    </source>
</evidence>
<dbReference type="RefSeq" id="XP_022657915.1">
    <property type="nucleotide sequence ID" value="XM_022802180.1"/>
</dbReference>
<feature type="compositionally biased region" description="Basic and acidic residues" evidence="2">
    <location>
        <begin position="1009"/>
        <end position="1026"/>
    </location>
</feature>
<dbReference type="EnsemblMetazoa" id="XM_022802177">
    <property type="protein sequence ID" value="XP_022657912"/>
    <property type="gene ID" value="LOC111248975"/>
</dbReference>
<dbReference type="FunFam" id="3.40.50.1820:FF:000004">
    <property type="entry name" value="Protein FAM135A isoform a"/>
    <property type="match status" value="1"/>
</dbReference>
<feature type="region of interest" description="Disordered" evidence="2">
    <location>
        <begin position="990"/>
        <end position="1042"/>
    </location>
</feature>
<feature type="compositionally biased region" description="Basic residues" evidence="2">
    <location>
        <begin position="515"/>
        <end position="529"/>
    </location>
</feature>
<dbReference type="RefSeq" id="XP_022657919.1">
    <property type="nucleotide sequence ID" value="XM_022802184.1"/>
</dbReference>
<dbReference type="InterPro" id="IPR007751">
    <property type="entry name" value="DUF676_lipase-like"/>
</dbReference>
<feature type="compositionally biased region" description="Low complexity" evidence="2">
    <location>
        <begin position="581"/>
        <end position="593"/>
    </location>
</feature>
<evidence type="ECO:0000256" key="1">
    <source>
        <dbReference type="ARBA" id="ARBA00007949"/>
    </source>
</evidence>
<dbReference type="EnsemblMetazoa" id="XM_022802179">
    <property type="protein sequence ID" value="XP_022657914"/>
    <property type="gene ID" value="LOC111248975"/>
</dbReference>
<feature type="region of interest" description="Disordered" evidence="2">
    <location>
        <begin position="639"/>
        <end position="887"/>
    </location>
</feature>
<feature type="compositionally biased region" description="Low complexity" evidence="2">
    <location>
        <begin position="1136"/>
        <end position="1149"/>
    </location>
</feature>
<keyword evidence="5" id="KW-1185">Reference proteome</keyword>
<dbReference type="Proteomes" id="UP000594260">
    <property type="component" value="Unplaced"/>
</dbReference>
<dbReference type="PANTHER" id="PTHR12482">
    <property type="entry name" value="LIPASE ROG1-RELATED-RELATED"/>
    <property type="match status" value="1"/>
</dbReference>
<dbReference type="RefSeq" id="XP_022657920.1">
    <property type="nucleotide sequence ID" value="XM_022802185.1"/>
</dbReference>
<dbReference type="OMA" id="TIHACLV"/>
<dbReference type="InterPro" id="IPR029058">
    <property type="entry name" value="AB_hydrolase_fold"/>
</dbReference>
<feature type="compositionally biased region" description="Basic and acidic residues" evidence="2">
    <location>
        <begin position="795"/>
        <end position="813"/>
    </location>
</feature>
<feature type="region of interest" description="Disordered" evidence="2">
    <location>
        <begin position="1132"/>
        <end position="1204"/>
    </location>
</feature>
<dbReference type="PANTHER" id="PTHR12482:SF5">
    <property type="entry name" value="DUF676 DOMAIN-CONTAINING PROTEIN"/>
    <property type="match status" value="1"/>
</dbReference>
<feature type="compositionally biased region" description="Low complexity" evidence="2">
    <location>
        <begin position="749"/>
        <end position="768"/>
    </location>
</feature>
<protein>
    <recommendedName>
        <fullName evidence="3">DUF676 domain-containing protein</fullName>
    </recommendedName>
</protein>
<dbReference type="FunCoup" id="A0A7M7JVQ4">
    <property type="interactions" value="121"/>
</dbReference>
<dbReference type="InterPro" id="IPR022122">
    <property type="entry name" value="DUF3657"/>
</dbReference>
<dbReference type="OrthoDB" id="273452at2759"/>
<feature type="region of interest" description="Disordered" evidence="2">
    <location>
        <begin position="1060"/>
        <end position="1120"/>
    </location>
</feature>
<comment type="similarity">
    <text evidence="1">Belongs to the FAM135 family.</text>
</comment>
<dbReference type="KEGG" id="vde:111248975"/>
<dbReference type="EnsemblMetazoa" id="XM_022802176">
    <property type="protein sequence ID" value="XP_022657911"/>
    <property type="gene ID" value="LOC111248975"/>
</dbReference>
<dbReference type="EnsemblMetazoa" id="XM_022802182">
    <property type="protein sequence ID" value="XP_022657917"/>
    <property type="gene ID" value="LOC111248975"/>
</dbReference>
<dbReference type="RefSeq" id="XP_022657917.1">
    <property type="nucleotide sequence ID" value="XM_022802182.1"/>
</dbReference>
<dbReference type="RefSeq" id="XP_022657918.1">
    <property type="nucleotide sequence ID" value="XM_022802183.1"/>
</dbReference>
<feature type="domain" description="DUF676" evidence="3">
    <location>
        <begin position="1319"/>
        <end position="1511"/>
    </location>
</feature>
<evidence type="ECO:0000313" key="5">
    <source>
        <dbReference type="Proteomes" id="UP000594260"/>
    </source>
</evidence>
<dbReference type="RefSeq" id="XP_022657921.1">
    <property type="nucleotide sequence ID" value="XM_022802186.1"/>
</dbReference>
<dbReference type="InterPro" id="IPR044294">
    <property type="entry name" value="Lipase-like"/>
</dbReference>
<accession>A0A7M7JVQ4</accession>
<dbReference type="InParanoid" id="A0A7M7JVQ4"/>
<proteinExistence type="inferred from homology"/>
<dbReference type="EnsemblMetazoa" id="XM_022802185">
    <property type="protein sequence ID" value="XP_022657920"/>
    <property type="gene ID" value="LOC111248975"/>
</dbReference>
<name>A0A7M7JVQ4_VARDE</name>
<feature type="compositionally biased region" description="Basic and acidic residues" evidence="2">
    <location>
        <begin position="1080"/>
        <end position="1094"/>
    </location>
</feature>
<feature type="compositionally biased region" description="Polar residues" evidence="2">
    <location>
        <begin position="536"/>
        <end position="546"/>
    </location>
</feature>
<dbReference type="EnsemblMetazoa" id="XM_022802186">
    <property type="protein sequence ID" value="XP_022657921"/>
    <property type="gene ID" value="LOC111248975"/>
</dbReference>
<dbReference type="EnsemblMetazoa" id="XM_022802184">
    <property type="protein sequence ID" value="XP_022657919"/>
    <property type="gene ID" value="LOC111248975"/>
</dbReference>
<dbReference type="EnsemblMetazoa" id="XM_022802183">
    <property type="protein sequence ID" value="XP_022657918"/>
    <property type="gene ID" value="LOC111248975"/>
</dbReference>
<evidence type="ECO:0000256" key="2">
    <source>
        <dbReference type="SAM" id="MobiDB-lite"/>
    </source>
</evidence>
<reference evidence="4" key="1">
    <citation type="submission" date="2021-01" db="UniProtKB">
        <authorList>
            <consortium name="EnsemblMetazoa"/>
        </authorList>
    </citation>
    <scope>IDENTIFICATION</scope>
</reference>
<evidence type="ECO:0000313" key="4">
    <source>
        <dbReference type="EnsemblMetazoa" id="XP_022657912"/>
    </source>
</evidence>
<dbReference type="Gene3D" id="3.40.50.1820">
    <property type="entry name" value="alpha/beta hydrolase"/>
    <property type="match status" value="1"/>
</dbReference>
<dbReference type="RefSeq" id="XP_022657914.1">
    <property type="nucleotide sequence ID" value="XM_022802179.1"/>
</dbReference>
<dbReference type="EnsemblMetazoa" id="XM_022802178">
    <property type="protein sequence ID" value="XP_022657913"/>
    <property type="gene ID" value="LOC111248975"/>
</dbReference>
<feature type="compositionally biased region" description="Polar residues" evidence="2">
    <location>
        <begin position="1028"/>
        <end position="1042"/>
    </location>
</feature>
<dbReference type="EnsemblMetazoa" id="XM_022802180">
    <property type="protein sequence ID" value="XP_022657915"/>
    <property type="gene ID" value="LOC111248975"/>
</dbReference>
<dbReference type="GeneID" id="111248975"/>
<feature type="compositionally biased region" description="Polar residues" evidence="2">
    <location>
        <begin position="814"/>
        <end position="827"/>
    </location>
</feature>
<feature type="compositionally biased region" description="Low complexity" evidence="2">
    <location>
        <begin position="647"/>
        <end position="662"/>
    </location>
</feature>
<dbReference type="Pfam" id="PF05057">
    <property type="entry name" value="DUF676"/>
    <property type="match status" value="1"/>
</dbReference>
<feature type="region of interest" description="Disordered" evidence="2">
    <location>
        <begin position="515"/>
        <end position="546"/>
    </location>
</feature>
<feature type="compositionally biased region" description="Acidic residues" evidence="2">
    <location>
        <begin position="828"/>
        <end position="843"/>
    </location>
</feature>
<feature type="compositionally biased region" description="Basic and acidic residues" evidence="2">
    <location>
        <begin position="844"/>
        <end position="887"/>
    </location>
</feature>
<feature type="compositionally biased region" description="Polar residues" evidence="2">
    <location>
        <begin position="776"/>
        <end position="793"/>
    </location>
</feature>
<dbReference type="RefSeq" id="XP_022657913.1">
    <property type="nucleotide sequence ID" value="XM_022802178.1"/>
</dbReference>
<dbReference type="RefSeq" id="XP_022657911.1">
    <property type="nucleotide sequence ID" value="XM_022802176.1"/>
</dbReference>
<sequence>MSLVQTSLEFSVELQRFINVDLFQRGFYQVRATLRTSPRLPSKVEVHVGDFGITNSPTAHLSTPLSSRLDHYLLNAYVINGQTAVSKTFQILYKNEEIILDDVVTFRVHSLVDGHRVKDQLSKGDFQLLVELWFTDQSFSDVRLHKRLHCVSSRQLILHFNALRGLHHHVPLVFDYFHLSGVTVTVHASLIALCQPAQGCGIAQWFSSSPRSRKLQAALHASQTSGITMESVYFPTQGNAKKAIRQQRACLIHWEICLLMLSACGSLERRLVEHIRMLSPWQQMAFDQREALQLNANLSESLSELARLCISYLKVAQHQQPPLDKLFDVAKKIPSDDDFLMLANSDIAQLCGALLVLWQQFLRVSLHQEKVKQQLARQRHLARVKHFSEAYFVIEKPRSAITAVCDAGSSLFGEVTEALRRSQYLNSIPPLDIECPEVDGDTETLPIIYEEHYQEFKATHVSYSSGSSLVSPSIADQASPAANCFDSLPASSVGNPEITVRDLLMKLNQHSNNKNRLKSRFLRQLKKSSRSSSSSDAINNSESLPDLSHYTTSVNPHFSERIDLAALNLNYGLELDTGGDNSTSSAESSANNSLKEEARKKHRKRIKHRRFISSSLVFAKLLPSGNQWTGNRKDSFDDSVFMPQAPSTVSSSSTTASTKTSSGYGGSCTPPGTLLPPEAFRDISEGPALCGAVPRYHLDPQSQRGSQKEPPADSRASQGSRAIHEGTKNNNSLEDIEDSATVSKIPPSQTWLESQQQTPQQLTLPSHQTQKKEKPQQGQKMNDNGGSVETTVRSACEDEKLDEAQKSQNESKTENGPSLSNVQNGTNGDEDPDADDNVDDRDEDRDVQVIEQRQPQDDKSAKQNNDDKIIKNDLTEATPAKKNEKRHKTDVMIAPLDSIDKKENGIDTLMLASTEKTNDTSKKSEFKEVISLAEAITKDRYCIESRSSSCNGTTSTVKEAMNNYSTMNVNSEKKLPASVAATIAKKSPLKSPIFDAKSQQHPGQRRQHTSSEKEQSGLKKPFDKRPLNSASINASTGTGMVRNSNSVEQCSMMVEGTLFFPRPPKEFSENRPAVGGSDLTDEKCKNIRERKSQSENRMSLHQQQQQQQQNRSNRKENGGFKKTMDKKLETSKNVHLPQHQLQQQQKLQQTARRSIGDSPVGLRGECSLTSGAGNPVRDRAPTGQVQTKAKSIRPPPLACPSIDSHGSQESYLDAKCTIMEMLTDLQSKSAATTAGVGASLHSGLLCDLDESEEADTDGNGAVRRASGISSDLLGFVQAKEDFRQQLNLPSWLWCSDFPSLASTIPYFSCDQDLKAFSPDGLHLVICVHGLDGNSADLRLVRTYLELGLPTVNFEFLMSERNQGETFESFDTLTDRLVAEILGHIQIYNLKPNRISFIGHSLGNIIIRSALTRPQLKPYLKTLHTFLSLSGPHLGTLFNSSGLVNMGMWFMQKWKKSGSLLQLAMRDAADIRSTFLYRLAQAGGLEYFKHVLLFGSSQDRYVPIHSARIELCKAAMKDSTNLGAAYREMVHNLLGPVMARSGKSCQFVRFDVHHALPTNTANSLIGRAAHIAVLDSELFIEKFMVVTGLKYFS</sequence>
<feature type="region of interest" description="Disordered" evidence="2">
    <location>
        <begin position="578"/>
        <end position="606"/>
    </location>
</feature>
<dbReference type="RefSeq" id="XP_022657912.1">
    <property type="nucleotide sequence ID" value="XM_022802177.1"/>
</dbReference>